<name>A0AAE0C9I2_9CHLO</name>
<evidence type="ECO:0000313" key="4">
    <source>
        <dbReference type="EMBL" id="KAK3250901.1"/>
    </source>
</evidence>
<sequence>MVQHKKQQKEQTANEQYAGGGSEQQDMENSSNSMEVGVFRNEGRLNMMHVDAVNEHFEKGTMSSRRQEDTIEKLLRYDDGLTRKIQQRLSEKGYAQIPICDGVHWRLLLFTETRGLELTTYVYDSFGEGDEQTEKLREALREWTNRHIDSQGYAEGGLQLLTERHQYDGYNCGIWVLHIGKKWREWHEGGKETDWRREMEQLSSKSGNELQEIMNRARREYRPVVHREIMNNRRTAMEEGTPGELVITGETQQGTGRTRQEETNVMERPAKEQKQMGLHNIFLHKLREEKGKRAETEMANTSQRESGENGNERGRVQTDLRMYMSPMADMKRKPRTDGGPNEPAPDEELKETAGPGTTKGEEGGERKEGGSSTKHPNEKLQMQMPVTEKWNAATVLTEPRKCRLNALTWNIQGNEEALYDLEPALEEWDIDLAILTEVKSASKNIQHRCNAKHSAAYCTDVPAEKLRRHRKKVMYRGGVGIILRGGLAHKHAHTEVEVPGLRGYVAHMILHLPGDKHVHVLGIYNPPDSEEDETRAKVRRYVKMIITGAREENEMLLIGGDLNATQGRQEKKEDKAWTEMLEREGIVDVGGERNTTLRRYDDRNIDRWITLREDGDKHSTLNERELTKHHASDHKMIATTRLDLYKCDDTHLPRWEDEETRVQQRLDLPLTETQVTALRRHLESGYFAERMVLERTIEQLKSAKAQEKWGAIDRAGEEIANALKRMSKEAMRNGESQQELTLKGRGNPEKKEEAMGKGLRLPKKVRKSRDTHLQKAEDYREQIKEMREDPEWNPRKAHKANEGQDRTHLNTREEWEGWLSDMRRRELKEAKKELKEHNKLKREKTKSRVIRAYWKQPKQYHKLLYKTEMQNGNASTNTIKALQTREGQLETDPSKIAEAMGEHLSHSAPYKVRHPEQLSRQPPWGDRQHKEHLIPERRPKLPEGSLILDMGMYTTVKNNLKNNKATGPMGVQNAIIKHLPEEFHELLYTLMAQMWTHRHVPLSWKKGYFLLSPQKRGCHQPEKLQADSAARWAIQILHGSVSQDAGRLLRD</sequence>
<dbReference type="GO" id="GO:0003824">
    <property type="term" value="F:catalytic activity"/>
    <property type="evidence" value="ECO:0007669"/>
    <property type="project" value="InterPro"/>
</dbReference>
<evidence type="ECO:0000259" key="3">
    <source>
        <dbReference type="Pfam" id="PF03372"/>
    </source>
</evidence>
<accession>A0AAE0C9I2</accession>
<feature type="compositionally biased region" description="Basic and acidic residues" evidence="2">
    <location>
        <begin position="768"/>
        <end position="807"/>
    </location>
</feature>
<protein>
    <recommendedName>
        <fullName evidence="3">Endonuclease/exonuclease/phosphatase domain-containing protein</fullName>
    </recommendedName>
</protein>
<dbReference type="SUPFAM" id="SSF54001">
    <property type="entry name" value="Cysteine proteinases"/>
    <property type="match status" value="1"/>
</dbReference>
<feature type="compositionally biased region" description="Basic and acidic residues" evidence="2">
    <location>
        <begin position="746"/>
        <end position="755"/>
    </location>
</feature>
<feature type="region of interest" description="Disordered" evidence="2">
    <location>
        <begin position="288"/>
        <end position="380"/>
    </location>
</feature>
<feature type="coiled-coil region" evidence="1">
    <location>
        <begin position="820"/>
        <end position="847"/>
    </location>
</feature>
<feature type="region of interest" description="Disordered" evidence="2">
    <location>
        <begin position="1"/>
        <end position="33"/>
    </location>
</feature>
<dbReference type="Proteomes" id="UP001190700">
    <property type="component" value="Unassembled WGS sequence"/>
</dbReference>
<feature type="region of interest" description="Disordered" evidence="2">
    <location>
        <begin position="730"/>
        <end position="807"/>
    </location>
</feature>
<feature type="domain" description="Endonuclease/exonuclease/phosphatase" evidence="3">
    <location>
        <begin position="407"/>
        <end position="581"/>
    </location>
</feature>
<dbReference type="InterPro" id="IPR038765">
    <property type="entry name" value="Papain-like_cys_pep_sf"/>
</dbReference>
<dbReference type="Gene3D" id="3.40.395.10">
    <property type="entry name" value="Adenoviral Proteinase, Chain A"/>
    <property type="match status" value="1"/>
</dbReference>
<dbReference type="InterPro" id="IPR005135">
    <property type="entry name" value="Endo/exonuclease/phosphatase"/>
</dbReference>
<feature type="compositionally biased region" description="Basic and acidic residues" evidence="2">
    <location>
        <begin position="359"/>
        <end position="369"/>
    </location>
</feature>
<evidence type="ECO:0000256" key="1">
    <source>
        <dbReference type="SAM" id="Coils"/>
    </source>
</evidence>
<comment type="caution">
    <text evidence="4">The sequence shown here is derived from an EMBL/GenBank/DDBJ whole genome shotgun (WGS) entry which is preliminary data.</text>
</comment>
<dbReference type="Pfam" id="PF03372">
    <property type="entry name" value="Exo_endo_phos"/>
    <property type="match status" value="1"/>
</dbReference>
<proteinExistence type="predicted"/>
<evidence type="ECO:0000256" key="2">
    <source>
        <dbReference type="SAM" id="MobiDB-lite"/>
    </source>
</evidence>
<dbReference type="Gene3D" id="3.60.10.10">
    <property type="entry name" value="Endonuclease/exonuclease/phosphatase"/>
    <property type="match status" value="1"/>
</dbReference>
<dbReference type="InterPro" id="IPR036691">
    <property type="entry name" value="Endo/exonu/phosph_ase_sf"/>
</dbReference>
<feature type="compositionally biased region" description="Polar residues" evidence="2">
    <location>
        <begin position="23"/>
        <end position="33"/>
    </location>
</feature>
<feature type="compositionally biased region" description="Basic and acidic residues" evidence="2">
    <location>
        <begin position="305"/>
        <end position="318"/>
    </location>
</feature>
<dbReference type="SUPFAM" id="SSF56219">
    <property type="entry name" value="DNase I-like"/>
    <property type="match status" value="1"/>
</dbReference>
<keyword evidence="1" id="KW-0175">Coiled coil</keyword>
<dbReference type="AlphaFoldDB" id="A0AAE0C9I2"/>
<organism evidence="4 5">
    <name type="scientific">Cymbomonas tetramitiformis</name>
    <dbReference type="NCBI Taxonomy" id="36881"/>
    <lineage>
        <taxon>Eukaryota</taxon>
        <taxon>Viridiplantae</taxon>
        <taxon>Chlorophyta</taxon>
        <taxon>Pyramimonadophyceae</taxon>
        <taxon>Pyramimonadales</taxon>
        <taxon>Pyramimonadaceae</taxon>
        <taxon>Cymbomonas</taxon>
    </lineage>
</organism>
<gene>
    <name evidence="4" type="ORF">CYMTET_39735</name>
</gene>
<feature type="region of interest" description="Disordered" evidence="2">
    <location>
        <begin position="252"/>
        <end position="272"/>
    </location>
</feature>
<evidence type="ECO:0000313" key="5">
    <source>
        <dbReference type="Proteomes" id="UP001190700"/>
    </source>
</evidence>
<keyword evidence="5" id="KW-1185">Reference proteome</keyword>
<dbReference type="EMBL" id="LGRX02026422">
    <property type="protein sequence ID" value="KAK3250901.1"/>
    <property type="molecule type" value="Genomic_DNA"/>
</dbReference>
<reference evidence="4 5" key="1">
    <citation type="journal article" date="2015" name="Genome Biol. Evol.">
        <title>Comparative Genomics of a Bacterivorous Green Alga Reveals Evolutionary Causalities and Consequences of Phago-Mixotrophic Mode of Nutrition.</title>
        <authorList>
            <person name="Burns J.A."/>
            <person name="Paasch A."/>
            <person name="Narechania A."/>
            <person name="Kim E."/>
        </authorList>
    </citation>
    <scope>NUCLEOTIDE SEQUENCE [LARGE SCALE GENOMIC DNA]</scope>
    <source>
        <strain evidence="4 5">PLY_AMNH</strain>
    </source>
</reference>